<dbReference type="Proteomes" id="UP000192796">
    <property type="component" value="Unassembled WGS sequence"/>
</dbReference>
<reference evidence="1 2" key="1">
    <citation type="submission" date="2016-03" db="EMBL/GenBank/DDBJ databases">
        <title>Niastella vici sp. nov., isolated from farmland soil.</title>
        <authorList>
            <person name="Chen L."/>
            <person name="Wang D."/>
            <person name="Yang S."/>
            <person name="Wang G."/>
        </authorList>
    </citation>
    <scope>NUCLEOTIDE SEQUENCE [LARGE SCALE GENOMIC DNA]</scope>
    <source>
        <strain evidence="1 2">DJ57</strain>
    </source>
</reference>
<evidence type="ECO:0000313" key="2">
    <source>
        <dbReference type="Proteomes" id="UP000192796"/>
    </source>
</evidence>
<gene>
    <name evidence="1" type="ORF">A3860_18065</name>
</gene>
<comment type="caution">
    <text evidence="1">The sequence shown here is derived from an EMBL/GenBank/DDBJ whole genome shotgun (WGS) entry which is preliminary data.</text>
</comment>
<sequence>MVVLINIEQTVLRTLNKWSSKECWIKQQIAHLQRKNGKEKMKRKGFRADNKWMHCLVAGYQKETNFLLSR</sequence>
<organism evidence="1 2">
    <name type="scientific">Niastella vici</name>
    <dbReference type="NCBI Taxonomy" id="1703345"/>
    <lineage>
        <taxon>Bacteria</taxon>
        <taxon>Pseudomonadati</taxon>
        <taxon>Bacteroidota</taxon>
        <taxon>Chitinophagia</taxon>
        <taxon>Chitinophagales</taxon>
        <taxon>Chitinophagaceae</taxon>
        <taxon>Niastella</taxon>
    </lineage>
</organism>
<keyword evidence="2" id="KW-1185">Reference proteome</keyword>
<evidence type="ECO:0000313" key="1">
    <source>
        <dbReference type="EMBL" id="OQP64667.1"/>
    </source>
</evidence>
<dbReference type="AlphaFoldDB" id="A0A1V9G274"/>
<protein>
    <submittedName>
        <fullName evidence="1">Uncharacterized protein</fullName>
    </submittedName>
</protein>
<proteinExistence type="predicted"/>
<name>A0A1V9G274_9BACT</name>
<accession>A0A1V9G274</accession>
<dbReference type="EMBL" id="LVYD01000041">
    <property type="protein sequence ID" value="OQP64667.1"/>
    <property type="molecule type" value="Genomic_DNA"/>
</dbReference>